<keyword evidence="7" id="KW-0862">Zinc</keyword>
<dbReference type="FunFam" id="3.30.160.60:FF:000100">
    <property type="entry name" value="Zinc finger 45-like"/>
    <property type="match status" value="1"/>
</dbReference>
<dbReference type="EMBL" id="KZ060831">
    <property type="protein sequence ID" value="PIO11757.1"/>
    <property type="molecule type" value="Genomic_DNA"/>
</dbReference>
<keyword evidence="5" id="KW-0677">Repeat</keyword>
<comment type="function">
    <text evidence="1">May be involved in transcriptional regulation.</text>
</comment>
<keyword evidence="13" id="KW-1185">Reference proteome</keyword>
<dbReference type="InterPro" id="IPR050758">
    <property type="entry name" value="Znf_C2H2-type"/>
</dbReference>
<dbReference type="PROSITE" id="PS50157">
    <property type="entry name" value="ZINC_FINGER_C2H2_2"/>
    <property type="match status" value="1"/>
</dbReference>
<evidence type="ECO:0000256" key="3">
    <source>
        <dbReference type="ARBA" id="ARBA00006991"/>
    </source>
</evidence>
<evidence type="ECO:0000256" key="4">
    <source>
        <dbReference type="ARBA" id="ARBA00022723"/>
    </source>
</evidence>
<dbReference type="Proteomes" id="UP000228934">
    <property type="component" value="Unassembled WGS sequence"/>
</dbReference>
<evidence type="ECO:0000256" key="8">
    <source>
        <dbReference type="ARBA" id="ARBA00023125"/>
    </source>
</evidence>
<keyword evidence="9" id="KW-0539">Nucleus</keyword>
<protein>
    <recommendedName>
        <fullName evidence="11">C2H2-type domain-containing protein</fullName>
    </recommendedName>
</protein>
<evidence type="ECO:0000313" key="13">
    <source>
        <dbReference type="Proteomes" id="UP000228934"/>
    </source>
</evidence>
<gene>
    <name evidence="12" type="ORF">AB205_0032300</name>
</gene>
<dbReference type="GO" id="GO:0008270">
    <property type="term" value="F:zinc ion binding"/>
    <property type="evidence" value="ECO:0007669"/>
    <property type="project" value="UniProtKB-KW"/>
</dbReference>
<accession>A0A2G9Q837</accession>
<dbReference type="SUPFAM" id="SSF57667">
    <property type="entry name" value="beta-beta-alpha zinc fingers"/>
    <property type="match status" value="1"/>
</dbReference>
<dbReference type="InterPro" id="IPR013087">
    <property type="entry name" value="Znf_C2H2_type"/>
</dbReference>
<dbReference type="Pfam" id="PF00096">
    <property type="entry name" value="zf-C2H2"/>
    <property type="match status" value="1"/>
</dbReference>
<sequence length="71" mass="7630">MLYIEPLLIHQRIPSGERPCSCSECGKSFAPKGELVTEGRIPSGERPYSCSECGKSFAPKGELVTEGVKSA</sequence>
<keyword evidence="4" id="KW-0479">Metal-binding</keyword>
<dbReference type="InterPro" id="IPR036236">
    <property type="entry name" value="Znf_C2H2_sf"/>
</dbReference>
<dbReference type="AlphaFoldDB" id="A0A2G9Q837"/>
<keyword evidence="6 10" id="KW-0863">Zinc-finger</keyword>
<evidence type="ECO:0000256" key="1">
    <source>
        <dbReference type="ARBA" id="ARBA00003767"/>
    </source>
</evidence>
<dbReference type="OrthoDB" id="654211at2759"/>
<keyword evidence="8" id="KW-0238">DNA-binding</keyword>
<reference evidence="13" key="1">
    <citation type="journal article" date="2017" name="Nat. Commun.">
        <title>The North American bullfrog draft genome provides insight into hormonal regulation of long noncoding RNA.</title>
        <authorList>
            <person name="Hammond S.A."/>
            <person name="Warren R.L."/>
            <person name="Vandervalk B.P."/>
            <person name="Kucuk E."/>
            <person name="Khan H."/>
            <person name="Gibb E.A."/>
            <person name="Pandoh P."/>
            <person name="Kirk H."/>
            <person name="Zhao Y."/>
            <person name="Jones M."/>
            <person name="Mungall A.J."/>
            <person name="Coope R."/>
            <person name="Pleasance S."/>
            <person name="Moore R.A."/>
            <person name="Holt R.A."/>
            <person name="Round J.M."/>
            <person name="Ohora S."/>
            <person name="Walle B.V."/>
            <person name="Veldhoen N."/>
            <person name="Helbing C.C."/>
            <person name="Birol I."/>
        </authorList>
    </citation>
    <scope>NUCLEOTIDE SEQUENCE [LARGE SCALE GENOMIC DNA]</scope>
</reference>
<evidence type="ECO:0000256" key="5">
    <source>
        <dbReference type="ARBA" id="ARBA00022737"/>
    </source>
</evidence>
<proteinExistence type="inferred from homology"/>
<dbReference type="Gene3D" id="3.30.160.60">
    <property type="entry name" value="Classic Zinc Finger"/>
    <property type="match status" value="2"/>
</dbReference>
<evidence type="ECO:0000256" key="2">
    <source>
        <dbReference type="ARBA" id="ARBA00004123"/>
    </source>
</evidence>
<dbReference type="PANTHER" id="PTHR23234">
    <property type="entry name" value="ZNF44 PROTEIN"/>
    <property type="match status" value="1"/>
</dbReference>
<organism evidence="12 13">
    <name type="scientific">Aquarana catesbeiana</name>
    <name type="common">American bullfrog</name>
    <name type="synonym">Rana catesbeiana</name>
    <dbReference type="NCBI Taxonomy" id="8400"/>
    <lineage>
        <taxon>Eukaryota</taxon>
        <taxon>Metazoa</taxon>
        <taxon>Chordata</taxon>
        <taxon>Craniata</taxon>
        <taxon>Vertebrata</taxon>
        <taxon>Euteleostomi</taxon>
        <taxon>Amphibia</taxon>
        <taxon>Batrachia</taxon>
        <taxon>Anura</taxon>
        <taxon>Neobatrachia</taxon>
        <taxon>Ranoidea</taxon>
        <taxon>Ranidae</taxon>
        <taxon>Aquarana</taxon>
    </lineage>
</organism>
<evidence type="ECO:0000256" key="7">
    <source>
        <dbReference type="ARBA" id="ARBA00022833"/>
    </source>
</evidence>
<feature type="domain" description="C2H2-type" evidence="11">
    <location>
        <begin position="20"/>
        <end position="47"/>
    </location>
</feature>
<comment type="subcellular location">
    <subcellularLocation>
        <location evidence="2">Nucleus</location>
    </subcellularLocation>
</comment>
<dbReference type="PANTHER" id="PTHR23234:SF8">
    <property type="entry name" value="C2H2-TYPE DOMAIN-CONTAINING PROTEIN"/>
    <property type="match status" value="1"/>
</dbReference>
<dbReference type="GO" id="GO:0005634">
    <property type="term" value="C:nucleus"/>
    <property type="evidence" value="ECO:0007669"/>
    <property type="project" value="UniProtKB-SubCell"/>
</dbReference>
<evidence type="ECO:0000256" key="9">
    <source>
        <dbReference type="ARBA" id="ARBA00023242"/>
    </source>
</evidence>
<evidence type="ECO:0000256" key="6">
    <source>
        <dbReference type="ARBA" id="ARBA00022771"/>
    </source>
</evidence>
<evidence type="ECO:0000313" key="12">
    <source>
        <dbReference type="EMBL" id="PIO11757.1"/>
    </source>
</evidence>
<comment type="similarity">
    <text evidence="3">Belongs to the krueppel C2H2-type zinc-finger protein family.</text>
</comment>
<name>A0A2G9Q837_AQUCT</name>
<evidence type="ECO:0000256" key="10">
    <source>
        <dbReference type="PROSITE-ProRule" id="PRU00042"/>
    </source>
</evidence>
<evidence type="ECO:0000259" key="11">
    <source>
        <dbReference type="PROSITE" id="PS50157"/>
    </source>
</evidence>
<dbReference type="FunFam" id="3.30.160.60:FF:000086">
    <property type="entry name" value="transcription factor E4F1 isoform X1"/>
    <property type="match status" value="1"/>
</dbReference>
<dbReference type="GO" id="GO:0003677">
    <property type="term" value="F:DNA binding"/>
    <property type="evidence" value="ECO:0007669"/>
    <property type="project" value="UniProtKB-KW"/>
</dbReference>